<dbReference type="PANTHER" id="PTHR11851">
    <property type="entry name" value="METALLOPROTEASE"/>
    <property type="match status" value="1"/>
</dbReference>
<dbReference type="InterPro" id="IPR050361">
    <property type="entry name" value="MPP/UQCRC_Complex"/>
</dbReference>
<evidence type="ECO:0000259" key="4">
    <source>
        <dbReference type="Pfam" id="PF05193"/>
    </source>
</evidence>
<feature type="non-terminal residue" evidence="5">
    <location>
        <position position="404"/>
    </location>
</feature>
<dbReference type="InterPro" id="IPR007863">
    <property type="entry name" value="Peptidase_M16_C"/>
</dbReference>
<dbReference type="GO" id="GO:0006508">
    <property type="term" value="P:proteolysis"/>
    <property type="evidence" value="ECO:0007669"/>
    <property type="project" value="InterPro"/>
</dbReference>
<dbReference type="GO" id="GO:0046872">
    <property type="term" value="F:metal ion binding"/>
    <property type="evidence" value="ECO:0007669"/>
    <property type="project" value="InterPro"/>
</dbReference>
<dbReference type="InterPro" id="IPR011249">
    <property type="entry name" value="Metalloenz_LuxS/M16"/>
</dbReference>
<dbReference type="EMBL" id="MHMW01000028">
    <property type="protein sequence ID" value="OGZ33681.1"/>
    <property type="molecule type" value="Genomic_DNA"/>
</dbReference>
<dbReference type="GO" id="GO:0004222">
    <property type="term" value="F:metalloendopeptidase activity"/>
    <property type="evidence" value="ECO:0007669"/>
    <property type="project" value="InterPro"/>
</dbReference>
<comment type="similarity">
    <text evidence="1 2">Belongs to the peptidase M16 family.</text>
</comment>
<dbReference type="InterPro" id="IPR011765">
    <property type="entry name" value="Pept_M16_N"/>
</dbReference>
<evidence type="ECO:0008006" key="7">
    <source>
        <dbReference type="Google" id="ProtNLM"/>
    </source>
</evidence>
<dbReference type="Proteomes" id="UP000179099">
    <property type="component" value="Unassembled WGS sequence"/>
</dbReference>
<dbReference type="InterPro" id="IPR001431">
    <property type="entry name" value="Pept_M16_Zn_BS"/>
</dbReference>
<feature type="domain" description="Peptidase M16 C-terminal" evidence="4">
    <location>
        <begin position="166"/>
        <end position="345"/>
    </location>
</feature>
<sequence length="404" mass="45640">MFKKYILSNGLRVILAPMEGVQSVTVLVLVATGSKYEIKEINGISHFLEHMFFKGTKKRPTTLEIASDLDAVGGAYNAFTGKEYTGYWAKVDSKHLDLALDWVSDIFLNSKLEEQEIEREKGVILEEINMYLDTPKIYVGDLWEQLLYGDQPAGWMTLGEKETIKKINRPQFLKYLQNQYVAKNTIVVVAGDAKQIKDAKIKIEKYFGKIKTSNFKNKQKVSEKQAGPNLLVHFKETDQSHIIVGCRGYDIFHKDKYVASLLATILGGNGGLYMSSRLWIEVRERRGLAYYVSASSDNYTDSGYFAANAGVDNMRIDDAIKVILAELDKVKEEKIPEAEIKKAKDHIRGATLLSLESSDEVASFLGGQEVLKKEILLPEQFFKKIEKVTAADLQRVAKEIFQPK</sequence>
<gene>
    <name evidence="5" type="ORF">A2Y98_01975</name>
</gene>
<reference evidence="5 6" key="1">
    <citation type="journal article" date="2016" name="Nat. Commun.">
        <title>Thousands of microbial genomes shed light on interconnected biogeochemical processes in an aquifer system.</title>
        <authorList>
            <person name="Anantharaman K."/>
            <person name="Brown C.T."/>
            <person name="Hug L.A."/>
            <person name="Sharon I."/>
            <person name="Castelle C.J."/>
            <person name="Probst A.J."/>
            <person name="Thomas B.C."/>
            <person name="Singh A."/>
            <person name="Wilkins M.J."/>
            <person name="Karaoz U."/>
            <person name="Brodie E.L."/>
            <person name="Williams K.H."/>
            <person name="Hubbard S.S."/>
            <person name="Banfield J.F."/>
        </authorList>
    </citation>
    <scope>NUCLEOTIDE SEQUENCE [LARGE SCALE GENOMIC DNA]</scope>
</reference>
<proteinExistence type="inferred from homology"/>
<feature type="domain" description="Peptidase M16 N-terminal" evidence="3">
    <location>
        <begin position="13"/>
        <end position="141"/>
    </location>
</feature>
<evidence type="ECO:0000256" key="2">
    <source>
        <dbReference type="RuleBase" id="RU004447"/>
    </source>
</evidence>
<evidence type="ECO:0000313" key="6">
    <source>
        <dbReference type="Proteomes" id="UP000179099"/>
    </source>
</evidence>
<dbReference type="Pfam" id="PF05193">
    <property type="entry name" value="Peptidase_M16_C"/>
    <property type="match status" value="1"/>
</dbReference>
<comment type="caution">
    <text evidence="5">The sequence shown here is derived from an EMBL/GenBank/DDBJ whole genome shotgun (WGS) entry which is preliminary data.</text>
</comment>
<accession>A0A1G2F7Z3</accession>
<dbReference type="Pfam" id="PF00675">
    <property type="entry name" value="Peptidase_M16"/>
    <property type="match status" value="1"/>
</dbReference>
<dbReference type="SUPFAM" id="SSF63411">
    <property type="entry name" value="LuxS/MPP-like metallohydrolase"/>
    <property type="match status" value="2"/>
</dbReference>
<dbReference type="PROSITE" id="PS00143">
    <property type="entry name" value="INSULINASE"/>
    <property type="match status" value="1"/>
</dbReference>
<name>A0A1G2F7Z3_9BACT</name>
<dbReference type="Gene3D" id="3.30.830.10">
    <property type="entry name" value="Metalloenzyme, LuxS/M16 peptidase-like"/>
    <property type="match status" value="2"/>
</dbReference>
<dbReference type="PANTHER" id="PTHR11851:SF49">
    <property type="entry name" value="MITOCHONDRIAL-PROCESSING PEPTIDASE SUBUNIT ALPHA"/>
    <property type="match status" value="1"/>
</dbReference>
<evidence type="ECO:0000256" key="1">
    <source>
        <dbReference type="ARBA" id="ARBA00007261"/>
    </source>
</evidence>
<protein>
    <recommendedName>
        <fullName evidence="7">Peptidase M16</fullName>
    </recommendedName>
</protein>
<evidence type="ECO:0000313" key="5">
    <source>
        <dbReference type="EMBL" id="OGZ33681.1"/>
    </source>
</evidence>
<dbReference type="AlphaFoldDB" id="A0A1G2F7Z3"/>
<dbReference type="STRING" id="1801992.A2Y98_01975"/>
<evidence type="ECO:0000259" key="3">
    <source>
        <dbReference type="Pfam" id="PF00675"/>
    </source>
</evidence>
<organism evidence="5 6">
    <name type="scientific">Candidatus Portnoybacteria bacterium RBG_19FT_COMBO_36_7</name>
    <dbReference type="NCBI Taxonomy" id="1801992"/>
    <lineage>
        <taxon>Bacteria</taxon>
        <taxon>Candidatus Portnoyibacteriota</taxon>
    </lineage>
</organism>